<organism evidence="2 3">
    <name type="scientific">Armillaria solidipes</name>
    <dbReference type="NCBI Taxonomy" id="1076256"/>
    <lineage>
        <taxon>Eukaryota</taxon>
        <taxon>Fungi</taxon>
        <taxon>Dikarya</taxon>
        <taxon>Basidiomycota</taxon>
        <taxon>Agaricomycotina</taxon>
        <taxon>Agaricomycetes</taxon>
        <taxon>Agaricomycetidae</taxon>
        <taxon>Agaricales</taxon>
        <taxon>Marasmiineae</taxon>
        <taxon>Physalacriaceae</taxon>
        <taxon>Armillaria</taxon>
    </lineage>
</organism>
<evidence type="ECO:0000313" key="3">
    <source>
        <dbReference type="Proteomes" id="UP000218334"/>
    </source>
</evidence>
<sequence length="204" mass="23139">MPGRIQSFQEKRNYILDHHIVAFKKLKMPSSQDKMALKTKDCYLALRARIYSASKPHGTYVPIPTQICSQNRFPLVEAVFSGMKTQPFIHDRVVQVAVGKHIHRFRVFVKNHKNLPVMDVGGKCWHGDIVVMCIGVAHGMYVANMRGKDRLLSDWLVKKKQIRAPGKARLPPSHAKGSPISKTVEGKSDDSVFTGLKYEPHRKK</sequence>
<dbReference type="AlphaFoldDB" id="A0A2H3BCM6"/>
<reference evidence="3" key="1">
    <citation type="journal article" date="2017" name="Nat. Ecol. Evol.">
        <title>Genome expansion and lineage-specific genetic innovations in the forest pathogenic fungi Armillaria.</title>
        <authorList>
            <person name="Sipos G."/>
            <person name="Prasanna A.N."/>
            <person name="Walter M.C."/>
            <person name="O'Connor E."/>
            <person name="Balint B."/>
            <person name="Krizsan K."/>
            <person name="Kiss B."/>
            <person name="Hess J."/>
            <person name="Varga T."/>
            <person name="Slot J."/>
            <person name="Riley R."/>
            <person name="Boka B."/>
            <person name="Rigling D."/>
            <person name="Barry K."/>
            <person name="Lee J."/>
            <person name="Mihaltcheva S."/>
            <person name="LaButti K."/>
            <person name="Lipzen A."/>
            <person name="Waldron R."/>
            <person name="Moloney N.M."/>
            <person name="Sperisen C."/>
            <person name="Kredics L."/>
            <person name="Vagvoelgyi C."/>
            <person name="Patrignani A."/>
            <person name="Fitzpatrick D."/>
            <person name="Nagy I."/>
            <person name="Doyle S."/>
            <person name="Anderson J.B."/>
            <person name="Grigoriev I.V."/>
            <person name="Gueldener U."/>
            <person name="Muensterkoetter M."/>
            <person name="Nagy L.G."/>
        </authorList>
    </citation>
    <scope>NUCLEOTIDE SEQUENCE [LARGE SCALE GENOMIC DNA]</scope>
    <source>
        <strain evidence="3">28-4</strain>
    </source>
</reference>
<gene>
    <name evidence="2" type="ORF">ARMSODRAFT_982036</name>
</gene>
<evidence type="ECO:0000313" key="2">
    <source>
        <dbReference type="EMBL" id="PBK60796.1"/>
    </source>
</evidence>
<name>A0A2H3BCM6_9AGAR</name>
<proteinExistence type="predicted"/>
<dbReference type="STRING" id="1076256.A0A2H3BCM6"/>
<feature type="region of interest" description="Disordered" evidence="1">
    <location>
        <begin position="165"/>
        <end position="204"/>
    </location>
</feature>
<protein>
    <submittedName>
        <fullName evidence="2">Uncharacterized protein</fullName>
    </submittedName>
</protein>
<dbReference type="EMBL" id="KZ293482">
    <property type="protein sequence ID" value="PBK60796.1"/>
    <property type="molecule type" value="Genomic_DNA"/>
</dbReference>
<accession>A0A2H3BCM6</accession>
<keyword evidence="3" id="KW-1185">Reference proteome</keyword>
<dbReference type="Proteomes" id="UP000218334">
    <property type="component" value="Unassembled WGS sequence"/>
</dbReference>
<evidence type="ECO:0000256" key="1">
    <source>
        <dbReference type="SAM" id="MobiDB-lite"/>
    </source>
</evidence>